<protein>
    <recommendedName>
        <fullName evidence="3">NmrA-like domain-containing protein</fullName>
    </recommendedName>
</protein>
<name>A0ABR0FSK9_9PEZI</name>
<sequence length="379" mass="41795">MDFFRGVFRQAYLSRYTVTMSGIPVFFIGASGHIGAAVLQALHAAHPELPIRALVRQQEDVDHLDSLYQGSVTSALGTLEDVGIVAEEAARAQLVINCAPDFALPLPTLLPSLSSNPHPQTFLLQTSGAARIWPPPSGLNPHPKIWSDLTDLSSLPTDTTHAAQDITISTYPGINAAIISPTFVIGKSPSVRHKHPIIFPDLMHVIRQQGQAFVVEQGKNLTTFVDTEELAGLYVLLVGDALRCIRGEKQVDENIWGEKGYFFAGGWEVSMREFIVDWLLPVLEGNETSKTWLWNQEGKGVKELGLGEVVGSILGRFEGQEAEAWSRHIAEGFGTSMRIRGDRGRRYLGWEPTGRVKLGEAVEAVVRYFEEREKSITEL</sequence>
<dbReference type="EMBL" id="JAFFGZ010000003">
    <property type="protein sequence ID" value="KAK4646950.1"/>
    <property type="molecule type" value="Genomic_DNA"/>
</dbReference>
<evidence type="ECO:0000313" key="2">
    <source>
        <dbReference type="Proteomes" id="UP001322138"/>
    </source>
</evidence>
<dbReference type="PANTHER" id="PTHR48079">
    <property type="entry name" value="PROTEIN YEEZ"/>
    <property type="match status" value="1"/>
</dbReference>
<dbReference type="PANTHER" id="PTHR48079:SF6">
    <property type="entry name" value="NAD(P)-BINDING DOMAIN-CONTAINING PROTEIN-RELATED"/>
    <property type="match status" value="1"/>
</dbReference>
<accession>A0ABR0FSK9</accession>
<dbReference type="SUPFAM" id="SSF51735">
    <property type="entry name" value="NAD(P)-binding Rossmann-fold domains"/>
    <property type="match status" value="1"/>
</dbReference>
<evidence type="ECO:0008006" key="3">
    <source>
        <dbReference type="Google" id="ProtNLM"/>
    </source>
</evidence>
<organism evidence="1 2">
    <name type="scientific">Podospora bellae-mahoneyi</name>
    <dbReference type="NCBI Taxonomy" id="2093777"/>
    <lineage>
        <taxon>Eukaryota</taxon>
        <taxon>Fungi</taxon>
        <taxon>Dikarya</taxon>
        <taxon>Ascomycota</taxon>
        <taxon>Pezizomycotina</taxon>
        <taxon>Sordariomycetes</taxon>
        <taxon>Sordariomycetidae</taxon>
        <taxon>Sordariales</taxon>
        <taxon>Podosporaceae</taxon>
        <taxon>Podospora</taxon>
    </lineage>
</organism>
<dbReference type="RefSeq" id="XP_062735926.1">
    <property type="nucleotide sequence ID" value="XM_062873266.1"/>
</dbReference>
<dbReference type="GeneID" id="87892748"/>
<comment type="caution">
    <text evidence="1">The sequence shown here is derived from an EMBL/GenBank/DDBJ whole genome shotgun (WGS) entry which is preliminary data.</text>
</comment>
<reference evidence="1 2" key="1">
    <citation type="journal article" date="2023" name="bioRxiv">
        <title>High-quality genome assemblies of four members of thePodospora anserinaspecies complex.</title>
        <authorList>
            <person name="Ament-Velasquez S.L."/>
            <person name="Vogan A.A."/>
            <person name="Wallerman O."/>
            <person name="Hartmann F."/>
            <person name="Gautier V."/>
            <person name="Silar P."/>
            <person name="Giraud T."/>
            <person name="Johannesson H."/>
        </authorList>
    </citation>
    <scope>NUCLEOTIDE SEQUENCE [LARGE SCALE GENOMIC DNA]</scope>
    <source>
        <strain evidence="1 2">CBS 112042</strain>
    </source>
</reference>
<dbReference type="Gene3D" id="3.40.50.720">
    <property type="entry name" value="NAD(P)-binding Rossmann-like Domain"/>
    <property type="match status" value="1"/>
</dbReference>
<dbReference type="Proteomes" id="UP001322138">
    <property type="component" value="Unassembled WGS sequence"/>
</dbReference>
<gene>
    <name evidence="1" type="ORF">QC761_100206</name>
</gene>
<proteinExistence type="predicted"/>
<keyword evidence="2" id="KW-1185">Reference proteome</keyword>
<dbReference type="InterPro" id="IPR051783">
    <property type="entry name" value="NAD(P)-dependent_oxidoreduct"/>
</dbReference>
<dbReference type="InterPro" id="IPR036291">
    <property type="entry name" value="NAD(P)-bd_dom_sf"/>
</dbReference>
<evidence type="ECO:0000313" key="1">
    <source>
        <dbReference type="EMBL" id="KAK4646950.1"/>
    </source>
</evidence>